<evidence type="ECO:0000313" key="1">
    <source>
        <dbReference type="EMBL" id="SOE87964.1"/>
    </source>
</evidence>
<dbReference type="EMBL" id="OCSU01000003">
    <property type="protein sequence ID" value="SOE87964.1"/>
    <property type="molecule type" value="Genomic_DNA"/>
</dbReference>
<dbReference type="RefSeq" id="WP_097190682.1">
    <property type="nucleotide sequence ID" value="NZ_OCSU01000003.1"/>
</dbReference>
<evidence type="ECO:0000313" key="2">
    <source>
        <dbReference type="Proteomes" id="UP000219522"/>
    </source>
</evidence>
<reference evidence="1 2" key="1">
    <citation type="submission" date="2017-09" db="EMBL/GenBank/DDBJ databases">
        <authorList>
            <person name="Varghese N."/>
            <person name="Submissions S."/>
        </authorList>
    </citation>
    <scope>NUCLEOTIDE SEQUENCE [LARGE SCALE GENOMIC DNA]</scope>
    <source>
        <strain evidence="1 2">OK806</strain>
    </source>
</reference>
<dbReference type="AlphaFoldDB" id="A0A7Z7ICD5"/>
<comment type="caution">
    <text evidence="1">The sequence shown here is derived from an EMBL/GenBank/DDBJ whole genome shotgun (WGS) entry which is preliminary data.</text>
</comment>
<accession>A0A7Z7ICD5</accession>
<proteinExistence type="predicted"/>
<organism evidence="1 2">
    <name type="scientific">Caballeronia arationis</name>
    <dbReference type="NCBI Taxonomy" id="1777142"/>
    <lineage>
        <taxon>Bacteria</taxon>
        <taxon>Pseudomonadati</taxon>
        <taxon>Pseudomonadota</taxon>
        <taxon>Betaproteobacteria</taxon>
        <taxon>Burkholderiales</taxon>
        <taxon>Burkholderiaceae</taxon>
        <taxon>Caballeronia</taxon>
    </lineage>
</organism>
<protein>
    <submittedName>
        <fullName evidence="1">Uncharacterized protein</fullName>
    </submittedName>
</protein>
<keyword evidence="2" id="KW-1185">Reference proteome</keyword>
<sequence length="84" mass="9660">MLDIEGVKNFQWAHHLVVQFEDRDRFTVAKQLTGWTVWDQRELVLEAQISSEEGFEHPAIIVNDKAYCGFMVVPELTAPMVKVA</sequence>
<name>A0A7Z7ICD5_9BURK</name>
<dbReference type="Proteomes" id="UP000219522">
    <property type="component" value="Unassembled WGS sequence"/>
</dbReference>
<gene>
    <name evidence="1" type="ORF">SAMN05446927_6553</name>
</gene>